<evidence type="ECO:0000256" key="1">
    <source>
        <dbReference type="ARBA" id="ARBA00022676"/>
    </source>
</evidence>
<comment type="function">
    <text evidence="5">Catalyzes the conversion of GlcNAc-PP-undecaprenol into ManNAc-GlcNAc-PP-undecaprenol, the first committed lipid intermediate in the de novo synthesis of teichoic acid.</text>
</comment>
<comment type="caution">
    <text evidence="6">The sequence shown here is derived from an EMBL/GenBank/DDBJ whole genome shotgun (WGS) entry which is preliminary data.</text>
</comment>
<reference evidence="6 7" key="2">
    <citation type="submission" date="2017-09" db="EMBL/GenBank/DDBJ databases">
        <title>Bacillus patelloidae sp. nov., isolated from the intestinal tract of a marine limpet.</title>
        <authorList>
            <person name="Liu R."/>
            <person name="Dong C."/>
            <person name="Shao Z."/>
        </authorList>
    </citation>
    <scope>NUCLEOTIDE SEQUENCE [LARGE SCALE GENOMIC DNA]</scope>
    <source>
        <strain evidence="6 7">SA5d-4</strain>
    </source>
</reference>
<dbReference type="Pfam" id="PF03808">
    <property type="entry name" value="Glyco_tran_WecG"/>
    <property type="match status" value="1"/>
</dbReference>
<comment type="similarity">
    <text evidence="5">Belongs to the glycosyltransferase 26 family. TagA/TarA subfamily.</text>
</comment>
<sequence length="236" mass="26813">MKETYLGVNVSNLTYSALIEAIFADINKKKKSMIVAINPEKVMKAQDDPELKKLLNRADYQVPDGIGVVLASKLKGGKIKQRVTGIDMMLNLCEEAAERGKKVFLYGAKPGIAEEAKQELIRKYPNLQVSGTLDGYEKDETKIIETINEGNPDIIFVALGSPRQEYWILDHLDKISPSIFQGVGGSFDVISGRINRAPEIFMKFGLEWLYRLVKEPWRWKRQIVIPKFLIRVLMKK</sequence>
<keyword evidence="4 5" id="KW-0961">Cell wall biogenesis/degradation</keyword>
<reference evidence="7" key="1">
    <citation type="submission" date="2017-08" db="EMBL/GenBank/DDBJ databases">
        <authorList>
            <person name="Huang Z."/>
        </authorList>
    </citation>
    <scope>NUCLEOTIDE SEQUENCE [LARGE SCALE GENOMIC DNA]</scope>
    <source>
        <strain evidence="7">SA5d-4</strain>
    </source>
</reference>
<proteinExistence type="inferred from homology"/>
<accession>A0A263BSU9</accession>
<keyword evidence="3 5" id="KW-0777">Teichoic acid biosynthesis</keyword>
<comment type="catalytic activity">
    <reaction evidence="5">
        <text>UDP-N-acetyl-alpha-D-mannosamine + N-acetyl-alpha-D-glucosaminyl-di-trans,octa-cis-undecaprenyl diphosphate = N-acetyl-beta-D-mannosaminyl-(1-&gt;4)-N-acetyl-alpha-D-glucosaminyl di-trans,octa-cis-undecaprenyl diphosphate + UDP + H(+)</text>
        <dbReference type="Rhea" id="RHEA:16053"/>
        <dbReference type="ChEBI" id="CHEBI:15378"/>
        <dbReference type="ChEBI" id="CHEBI:58223"/>
        <dbReference type="ChEBI" id="CHEBI:62959"/>
        <dbReference type="ChEBI" id="CHEBI:68623"/>
        <dbReference type="ChEBI" id="CHEBI:132210"/>
        <dbReference type="EC" id="2.4.1.187"/>
    </reaction>
</comment>
<dbReference type="AlphaFoldDB" id="A0A263BSU9"/>
<dbReference type="PANTHER" id="PTHR34136:SF1">
    <property type="entry name" value="UDP-N-ACETYL-D-MANNOSAMINURONIC ACID TRANSFERASE"/>
    <property type="match status" value="1"/>
</dbReference>
<organism evidence="6 7">
    <name type="scientific">Lottiidibacillus patelloidae</name>
    <dbReference type="NCBI Taxonomy" id="2670334"/>
    <lineage>
        <taxon>Bacteria</taxon>
        <taxon>Bacillati</taxon>
        <taxon>Bacillota</taxon>
        <taxon>Bacilli</taxon>
        <taxon>Bacillales</taxon>
        <taxon>Bacillaceae</taxon>
        <taxon>Lottiidibacillus</taxon>
    </lineage>
</organism>
<dbReference type="GO" id="GO:0047244">
    <property type="term" value="F:N-acetylglucosaminyldiphosphoundecaprenol N-acetyl-beta-D-mannosaminyltransferase activity"/>
    <property type="evidence" value="ECO:0007669"/>
    <property type="project" value="UniProtKB-UniRule"/>
</dbReference>
<gene>
    <name evidence="6" type="ORF">CIB95_10530</name>
</gene>
<evidence type="ECO:0000256" key="5">
    <source>
        <dbReference type="HAMAP-Rule" id="MF_02070"/>
    </source>
</evidence>
<name>A0A263BSU9_9BACI</name>
<comment type="pathway">
    <text evidence="5">Cell wall biogenesis; teichoic acid biosynthesis.</text>
</comment>
<keyword evidence="7" id="KW-1185">Reference proteome</keyword>
<dbReference type="NCBIfam" id="TIGR00696">
    <property type="entry name" value="wecG_tagA_cpsF"/>
    <property type="match status" value="1"/>
</dbReference>
<dbReference type="InterPro" id="IPR034714">
    <property type="entry name" value="TagA_TarA"/>
</dbReference>
<evidence type="ECO:0000256" key="2">
    <source>
        <dbReference type="ARBA" id="ARBA00022679"/>
    </source>
</evidence>
<dbReference type="Proteomes" id="UP000217083">
    <property type="component" value="Unassembled WGS sequence"/>
</dbReference>
<dbReference type="PANTHER" id="PTHR34136">
    <property type="match status" value="1"/>
</dbReference>
<dbReference type="UniPathway" id="UPA00632"/>
<evidence type="ECO:0000313" key="7">
    <source>
        <dbReference type="Proteomes" id="UP000217083"/>
    </source>
</evidence>
<dbReference type="CDD" id="cd06533">
    <property type="entry name" value="Glyco_transf_WecG_TagA"/>
    <property type="match status" value="1"/>
</dbReference>
<dbReference type="EC" id="2.4.1.187" evidence="5"/>
<dbReference type="RefSeq" id="WP_094924946.1">
    <property type="nucleotide sequence ID" value="NZ_NPIA01000005.1"/>
</dbReference>
<dbReference type="InterPro" id="IPR004629">
    <property type="entry name" value="WecG_TagA_CpsF"/>
</dbReference>
<keyword evidence="1 5" id="KW-0328">Glycosyltransferase</keyword>
<evidence type="ECO:0000256" key="3">
    <source>
        <dbReference type="ARBA" id="ARBA00022944"/>
    </source>
</evidence>
<keyword evidence="2 5" id="KW-0808">Transferase</keyword>
<dbReference type="EMBL" id="NPIA01000005">
    <property type="protein sequence ID" value="OZM56652.1"/>
    <property type="molecule type" value="Genomic_DNA"/>
</dbReference>
<protein>
    <recommendedName>
        <fullName evidence="5">N-acetylglucosaminyldiphosphoundecaprenol N-acetyl-beta-D-mannosaminyltransferase</fullName>
        <ecNumber evidence="5">2.4.1.187</ecNumber>
    </recommendedName>
    <alternativeName>
        <fullName evidence="5">N-acetylmannosaminyltransferase</fullName>
    </alternativeName>
    <alternativeName>
        <fullName evidence="5">UDP-N-acetylmannosamine transferase</fullName>
    </alternativeName>
    <alternativeName>
        <fullName evidence="5">UDP-N-acetylmannosamine:N-acetylglucosaminyl pyrophosphorylundecaprenol N-acetylmannosaminyltransferase</fullName>
    </alternativeName>
</protein>
<dbReference type="GO" id="GO:0019350">
    <property type="term" value="P:teichoic acid biosynthetic process"/>
    <property type="evidence" value="ECO:0007669"/>
    <property type="project" value="UniProtKB-UniRule"/>
</dbReference>
<evidence type="ECO:0000313" key="6">
    <source>
        <dbReference type="EMBL" id="OZM56652.1"/>
    </source>
</evidence>
<dbReference type="GO" id="GO:0071555">
    <property type="term" value="P:cell wall organization"/>
    <property type="evidence" value="ECO:0007669"/>
    <property type="project" value="UniProtKB-KW"/>
</dbReference>
<dbReference type="HAMAP" id="MF_02070">
    <property type="entry name" value="TagA_TarA"/>
    <property type="match status" value="1"/>
</dbReference>
<evidence type="ECO:0000256" key="4">
    <source>
        <dbReference type="ARBA" id="ARBA00023316"/>
    </source>
</evidence>